<dbReference type="eggNOG" id="COG2041">
    <property type="taxonomic scope" value="Bacteria"/>
</dbReference>
<dbReference type="HOGENOM" id="CLU_003827_5_5_0"/>
<dbReference type="AlphaFoldDB" id="A9WI04"/>
<dbReference type="RefSeq" id="WP_012258348.1">
    <property type="nucleotide sequence ID" value="NC_010175.1"/>
</dbReference>
<evidence type="ECO:0000313" key="3">
    <source>
        <dbReference type="Proteomes" id="UP000002008"/>
    </source>
</evidence>
<gene>
    <name evidence="2" type="ordered locus">Caur_2488</name>
</gene>
<dbReference type="STRING" id="324602.Caur_2488"/>
<dbReference type="SUPFAM" id="SSF81296">
    <property type="entry name" value="E set domains"/>
    <property type="match status" value="1"/>
</dbReference>
<proteinExistence type="predicted"/>
<evidence type="ECO:0000259" key="1">
    <source>
        <dbReference type="Pfam" id="PF00174"/>
    </source>
</evidence>
<dbReference type="KEGG" id="cau:Caur_2488"/>
<accession>A9WI04</accession>
<reference evidence="3" key="1">
    <citation type="journal article" date="2011" name="BMC Genomics">
        <title>Complete genome sequence of the filamentous anoxygenic phototrophic bacterium Chloroflexus aurantiacus.</title>
        <authorList>
            <person name="Tang K.H."/>
            <person name="Barry K."/>
            <person name="Chertkov O."/>
            <person name="Dalin E."/>
            <person name="Han C.S."/>
            <person name="Hauser L.J."/>
            <person name="Honchak B.M."/>
            <person name="Karbach L.E."/>
            <person name="Land M.L."/>
            <person name="Lapidus A."/>
            <person name="Larimer F.W."/>
            <person name="Mikhailova N."/>
            <person name="Pitluck S."/>
            <person name="Pierson B.K."/>
            <person name="Blankenship R.E."/>
        </authorList>
    </citation>
    <scope>NUCLEOTIDE SEQUENCE [LARGE SCALE GENOMIC DNA]</scope>
    <source>
        <strain evidence="3">ATCC 29366 / DSM 635 / J-10-fl</strain>
    </source>
</reference>
<name>A9WI04_CHLAA</name>
<dbReference type="Pfam" id="PF00174">
    <property type="entry name" value="Oxidored_molyb"/>
    <property type="match status" value="1"/>
</dbReference>
<organism evidence="2 3">
    <name type="scientific">Chloroflexus aurantiacus (strain ATCC 29366 / DSM 635 / J-10-fl)</name>
    <dbReference type="NCBI Taxonomy" id="324602"/>
    <lineage>
        <taxon>Bacteria</taxon>
        <taxon>Bacillati</taxon>
        <taxon>Chloroflexota</taxon>
        <taxon>Chloroflexia</taxon>
        <taxon>Chloroflexales</taxon>
        <taxon>Chloroflexineae</taxon>
        <taxon>Chloroflexaceae</taxon>
        <taxon>Chloroflexus</taxon>
    </lineage>
</organism>
<dbReference type="InterPro" id="IPR000572">
    <property type="entry name" value="OxRdtase_Mopterin-bd_dom"/>
</dbReference>
<dbReference type="PANTHER" id="PTHR19372">
    <property type="entry name" value="SULFITE REDUCTASE"/>
    <property type="match status" value="1"/>
</dbReference>
<dbReference type="Proteomes" id="UP000002008">
    <property type="component" value="Chromosome"/>
</dbReference>
<dbReference type="InterPro" id="IPR036374">
    <property type="entry name" value="OxRdtase_Mopterin-bd_sf"/>
</dbReference>
<dbReference type="Gene3D" id="3.90.420.10">
    <property type="entry name" value="Oxidoreductase, molybdopterin-binding domain"/>
    <property type="match status" value="1"/>
</dbReference>
<sequence length="310" mass="34075">MSLDTIPLPKEGTLSKDYRMQVTCEEPPNLLPPLAILDEAVTPVERLFVCNHQPIPSLSRKHWELTIDGLVRHPLTIGFSDLFREPTSSFFAALIGRSQIAEGYASIANVEWIGAPVALFLEAAGMKPQAGFAACWSYGPQPMVRYLPLSKLWQDGMLAYAINGQPLPPLHGGPVRLIVPGWSSAYWLKWIAQITLLSPERAPAAAHVDGSLAIDCCLFNLPNGVLRPARYTTLRGAAWSAARGVAQVDISIDEGPWQTATLDQNLGPRAWRRFSFRWSASSGTHLLAVRVSDNSGQSAVRRWQIDVRSS</sequence>
<dbReference type="Gene3D" id="2.60.40.650">
    <property type="match status" value="1"/>
</dbReference>
<dbReference type="GO" id="GO:0043546">
    <property type="term" value="F:molybdopterin cofactor binding"/>
    <property type="evidence" value="ECO:0000318"/>
    <property type="project" value="GO_Central"/>
</dbReference>
<dbReference type="EnsemblBacteria" id="ABY35695">
    <property type="protein sequence ID" value="ABY35695"/>
    <property type="gene ID" value="Caur_2488"/>
</dbReference>
<dbReference type="EMBL" id="CP000909">
    <property type="protein sequence ID" value="ABY35695.1"/>
    <property type="molecule type" value="Genomic_DNA"/>
</dbReference>
<dbReference type="PANTHER" id="PTHR19372:SF7">
    <property type="entry name" value="SULFITE OXIDASE, MITOCHONDRIAL"/>
    <property type="match status" value="1"/>
</dbReference>
<feature type="domain" description="Oxidoreductase molybdopterin-binding" evidence="1">
    <location>
        <begin position="52"/>
        <end position="200"/>
    </location>
</feature>
<dbReference type="GO" id="GO:0008482">
    <property type="term" value="F:sulfite oxidase activity"/>
    <property type="evidence" value="ECO:0000318"/>
    <property type="project" value="GO_Central"/>
</dbReference>
<dbReference type="GO" id="GO:0006790">
    <property type="term" value="P:sulfur compound metabolic process"/>
    <property type="evidence" value="ECO:0000318"/>
    <property type="project" value="GO_Central"/>
</dbReference>
<dbReference type="PATRIC" id="fig|324602.8.peg.2806"/>
<dbReference type="SUPFAM" id="SSF56524">
    <property type="entry name" value="Oxidoreductase molybdopterin-binding domain"/>
    <property type="match status" value="1"/>
</dbReference>
<evidence type="ECO:0000313" key="2">
    <source>
        <dbReference type="EMBL" id="ABY35695.1"/>
    </source>
</evidence>
<dbReference type="GO" id="GO:0020037">
    <property type="term" value="F:heme binding"/>
    <property type="evidence" value="ECO:0000318"/>
    <property type="project" value="GO_Central"/>
</dbReference>
<dbReference type="InParanoid" id="A9WI04"/>
<protein>
    <submittedName>
        <fullName evidence="2">Oxidoreductase molybdopterin binding</fullName>
    </submittedName>
</protein>
<dbReference type="InterPro" id="IPR014756">
    <property type="entry name" value="Ig_E-set"/>
</dbReference>
<keyword evidence="3" id="KW-1185">Reference proteome</keyword>